<proteinExistence type="predicted"/>
<evidence type="ECO:0000256" key="4">
    <source>
        <dbReference type="PROSITE-ProRule" id="PRU00600"/>
    </source>
</evidence>
<feature type="region of interest" description="Disordered" evidence="5">
    <location>
        <begin position="1"/>
        <end position="29"/>
    </location>
</feature>
<dbReference type="Pfam" id="PF07535">
    <property type="entry name" value="zf-DBF"/>
    <property type="match status" value="1"/>
</dbReference>
<reference evidence="8" key="2">
    <citation type="submission" date="2025-08" db="UniProtKB">
        <authorList>
            <consortium name="RefSeq"/>
        </authorList>
    </citation>
    <scope>IDENTIFICATION</scope>
</reference>
<dbReference type="Gene3D" id="6.10.250.3410">
    <property type="entry name" value="DBF zinc finger"/>
    <property type="match status" value="1"/>
</dbReference>
<evidence type="ECO:0000256" key="5">
    <source>
        <dbReference type="SAM" id="MobiDB-lite"/>
    </source>
</evidence>
<dbReference type="InterPro" id="IPR038545">
    <property type="entry name" value="Znf_DBF_sf"/>
</dbReference>
<dbReference type="PROSITE" id="PS51265">
    <property type="entry name" value="ZF_DBF4"/>
    <property type="match status" value="1"/>
</dbReference>
<dbReference type="SMART" id="SM00586">
    <property type="entry name" value="ZnF_DBF"/>
    <property type="match status" value="1"/>
</dbReference>
<sequence>MEVRKKRRKKKMFDWNKQADETSPASAQGIEIKGIEESVQQESSTSLRVQGPELSRLPVMQSRQGYCSCCHVHYNNLEQHVYSSQHRHFATYCRNRMGTTSLMERFLQDVLQHHPYRYQDNRIHHAKGWTG</sequence>
<dbReference type="PANTHER" id="PTHR21639:SF5">
    <property type="entry name" value="DBF4-TYPE ZINC FINGER-CONTAINING PROTEIN 2"/>
    <property type="match status" value="1"/>
</dbReference>
<reference evidence="7" key="1">
    <citation type="submission" date="2025-05" db="UniProtKB">
        <authorList>
            <consortium name="RefSeq"/>
        </authorList>
    </citation>
    <scope>NUCLEOTIDE SEQUENCE [LARGE SCALE GENOMIC DNA]</scope>
</reference>
<dbReference type="Proteomes" id="UP001652642">
    <property type="component" value="Chromosome 1"/>
</dbReference>
<protein>
    <submittedName>
        <fullName evidence="8">DBF4-type zinc finger-containing protein 2 isoform X4</fullName>
    </submittedName>
</protein>
<keyword evidence="1" id="KW-0479">Metal-binding</keyword>
<evidence type="ECO:0000256" key="3">
    <source>
        <dbReference type="ARBA" id="ARBA00022833"/>
    </source>
</evidence>
<dbReference type="RefSeq" id="XP_072834469.1">
    <property type="nucleotide sequence ID" value="XM_072978368.1"/>
</dbReference>
<accession>A0ABM5EMT3</accession>
<evidence type="ECO:0000313" key="8">
    <source>
        <dbReference type="RefSeq" id="XP_072834469.1"/>
    </source>
</evidence>
<name>A0ABM5EMT3_9SAUR</name>
<gene>
    <name evidence="8" type="primary">ZDBF2</name>
</gene>
<evidence type="ECO:0000256" key="2">
    <source>
        <dbReference type="ARBA" id="ARBA00022771"/>
    </source>
</evidence>
<keyword evidence="7" id="KW-1185">Reference proteome</keyword>
<evidence type="ECO:0000259" key="6">
    <source>
        <dbReference type="PROSITE" id="PS51265"/>
    </source>
</evidence>
<organism evidence="7 8">
    <name type="scientific">Pogona vitticeps</name>
    <name type="common">central bearded dragon</name>
    <dbReference type="NCBI Taxonomy" id="103695"/>
    <lineage>
        <taxon>Eukaryota</taxon>
        <taxon>Metazoa</taxon>
        <taxon>Chordata</taxon>
        <taxon>Craniata</taxon>
        <taxon>Vertebrata</taxon>
        <taxon>Euteleostomi</taxon>
        <taxon>Lepidosauria</taxon>
        <taxon>Squamata</taxon>
        <taxon>Bifurcata</taxon>
        <taxon>Unidentata</taxon>
        <taxon>Episquamata</taxon>
        <taxon>Toxicofera</taxon>
        <taxon>Iguania</taxon>
        <taxon>Acrodonta</taxon>
        <taxon>Agamidae</taxon>
        <taxon>Amphibolurinae</taxon>
        <taxon>Pogona</taxon>
    </lineage>
</organism>
<keyword evidence="2 4" id="KW-0863">Zinc-finger</keyword>
<dbReference type="InterPro" id="IPR006572">
    <property type="entry name" value="Znf_DBF"/>
</dbReference>
<dbReference type="InterPro" id="IPR038890">
    <property type="entry name" value="ZDBF2"/>
</dbReference>
<dbReference type="GeneID" id="110072406"/>
<dbReference type="PANTHER" id="PTHR21639">
    <property type="entry name" value="DBF4-TYPE ZINC FINGER-CONTAINING PROTEIN 2"/>
    <property type="match status" value="1"/>
</dbReference>
<evidence type="ECO:0000256" key="1">
    <source>
        <dbReference type="ARBA" id="ARBA00022723"/>
    </source>
</evidence>
<keyword evidence="3" id="KW-0862">Zinc</keyword>
<evidence type="ECO:0000313" key="7">
    <source>
        <dbReference type="Proteomes" id="UP001652642"/>
    </source>
</evidence>
<feature type="domain" description="DBF4-type" evidence="6">
    <location>
        <begin position="60"/>
        <end position="109"/>
    </location>
</feature>
<feature type="compositionally biased region" description="Basic residues" evidence="5">
    <location>
        <begin position="1"/>
        <end position="11"/>
    </location>
</feature>